<keyword evidence="1" id="KW-0805">Transcription regulation</keyword>
<dbReference type="AlphaFoldDB" id="A0AAE2MNC0"/>
<evidence type="ECO:0000313" key="5">
    <source>
        <dbReference type="EMBL" id="MBB4292374.1"/>
    </source>
</evidence>
<dbReference type="SUPFAM" id="SSF46689">
    <property type="entry name" value="Homeodomain-like"/>
    <property type="match status" value="1"/>
</dbReference>
<evidence type="ECO:0000256" key="1">
    <source>
        <dbReference type="ARBA" id="ARBA00023015"/>
    </source>
</evidence>
<proteinExistence type="predicted"/>
<dbReference type="Proteomes" id="UP000538507">
    <property type="component" value="Unassembled WGS sequence"/>
</dbReference>
<dbReference type="Pfam" id="PF14525">
    <property type="entry name" value="AraC_binding_2"/>
    <property type="match status" value="1"/>
</dbReference>
<reference evidence="5 6" key="1">
    <citation type="submission" date="2020-08" db="EMBL/GenBank/DDBJ databases">
        <title>Genomic Encyclopedia of Type Strains, Phase IV (KMG-V): Genome sequencing to study the core and pangenomes of soil and plant-associated prokaryotes.</title>
        <authorList>
            <person name="Whitman W."/>
        </authorList>
    </citation>
    <scope>NUCLEOTIDE SEQUENCE [LARGE SCALE GENOMIC DNA]</scope>
    <source>
        <strain evidence="5 6">SEMIA 415</strain>
    </source>
</reference>
<dbReference type="EMBL" id="JACIGO010000006">
    <property type="protein sequence ID" value="MBB4292374.1"/>
    <property type="molecule type" value="Genomic_DNA"/>
</dbReference>
<dbReference type="Pfam" id="PF12833">
    <property type="entry name" value="HTH_18"/>
    <property type="match status" value="1"/>
</dbReference>
<evidence type="ECO:0000259" key="4">
    <source>
        <dbReference type="PROSITE" id="PS01124"/>
    </source>
</evidence>
<dbReference type="RefSeq" id="WP_283196511.1">
    <property type="nucleotide sequence ID" value="NZ_JACHAZ010000005.1"/>
</dbReference>
<comment type="caution">
    <text evidence="5">The sequence shown here is derived from an EMBL/GenBank/DDBJ whole genome shotgun (WGS) entry which is preliminary data.</text>
</comment>
<dbReference type="InterPro" id="IPR018060">
    <property type="entry name" value="HTH_AraC"/>
</dbReference>
<dbReference type="InterPro" id="IPR035418">
    <property type="entry name" value="AraC-bd_2"/>
</dbReference>
<evidence type="ECO:0000256" key="3">
    <source>
        <dbReference type="ARBA" id="ARBA00023163"/>
    </source>
</evidence>
<dbReference type="PANTHER" id="PTHR46796:SF12">
    <property type="entry name" value="HTH-TYPE DNA-BINDING TRANSCRIPTIONAL ACTIVATOR EUTR"/>
    <property type="match status" value="1"/>
</dbReference>
<feature type="domain" description="HTH araC/xylS-type" evidence="4">
    <location>
        <begin position="249"/>
        <end position="349"/>
    </location>
</feature>
<dbReference type="GO" id="GO:0003700">
    <property type="term" value="F:DNA-binding transcription factor activity"/>
    <property type="evidence" value="ECO:0007669"/>
    <property type="project" value="InterPro"/>
</dbReference>
<dbReference type="InterPro" id="IPR050204">
    <property type="entry name" value="AraC_XylS_family_regulators"/>
</dbReference>
<dbReference type="InterPro" id="IPR018062">
    <property type="entry name" value="HTH_AraC-typ_CS"/>
</dbReference>
<evidence type="ECO:0000256" key="2">
    <source>
        <dbReference type="ARBA" id="ARBA00023125"/>
    </source>
</evidence>
<protein>
    <submittedName>
        <fullName evidence="5">AraC-like DNA-binding protein</fullName>
    </submittedName>
</protein>
<dbReference type="GO" id="GO:0043565">
    <property type="term" value="F:sequence-specific DNA binding"/>
    <property type="evidence" value="ECO:0007669"/>
    <property type="project" value="InterPro"/>
</dbReference>
<keyword evidence="2 5" id="KW-0238">DNA-binding</keyword>
<evidence type="ECO:0000313" key="6">
    <source>
        <dbReference type="Proteomes" id="UP000538507"/>
    </source>
</evidence>
<gene>
    <name evidence="5" type="ORF">GGE16_004453</name>
</gene>
<dbReference type="PROSITE" id="PS01124">
    <property type="entry name" value="HTH_ARAC_FAMILY_2"/>
    <property type="match status" value="1"/>
</dbReference>
<dbReference type="PROSITE" id="PS00041">
    <property type="entry name" value="HTH_ARAC_FAMILY_1"/>
    <property type="match status" value="1"/>
</dbReference>
<dbReference type="InterPro" id="IPR009057">
    <property type="entry name" value="Homeodomain-like_sf"/>
</dbReference>
<dbReference type="Gene3D" id="1.10.10.60">
    <property type="entry name" value="Homeodomain-like"/>
    <property type="match status" value="1"/>
</dbReference>
<organism evidence="5 6">
    <name type="scientific">Rhizobium leguminosarum</name>
    <dbReference type="NCBI Taxonomy" id="384"/>
    <lineage>
        <taxon>Bacteria</taxon>
        <taxon>Pseudomonadati</taxon>
        <taxon>Pseudomonadota</taxon>
        <taxon>Alphaproteobacteria</taxon>
        <taxon>Hyphomicrobiales</taxon>
        <taxon>Rhizobiaceae</taxon>
        <taxon>Rhizobium/Agrobacterium group</taxon>
        <taxon>Rhizobium</taxon>
    </lineage>
</organism>
<accession>A0AAE2MNC0</accession>
<dbReference type="SMART" id="SM00342">
    <property type="entry name" value="HTH_ARAC"/>
    <property type="match status" value="1"/>
</dbReference>
<name>A0AAE2MNC0_RHILE</name>
<keyword evidence="3" id="KW-0804">Transcription</keyword>
<sequence>MQKSAVEDVNEFRYLCGLFFADDLVYQRKIPLIVKQSAFTGTDPDQLSEILSTAQSRISVAALDNNPVAFRCNFLSAGAVSVAECSYEGTIAAKREAQGEKLTIFLPTQGNAIFSYPKKSIESAPGFATLLEGEPTTRSLLVGPRHHLALFIDQAKIIGSLTHMLERTIRGKIDIHPYVDLTSNAGLTLQHLVKQLYRGLGDDGVLRQSPLALASLCDAVTFLILENCEHRYSDQLARDALAPAPRHVKRAIDFMHEHVSSTISLSDIAIAANVSIRTLQQGFRQFRNTTPMAHLLELRLVAAHDELSDPRSTSTVSRVAAKWGFTHLGRFAAEYRKRFGHLPSQASKA</sequence>
<dbReference type="PANTHER" id="PTHR46796">
    <property type="entry name" value="HTH-TYPE TRANSCRIPTIONAL ACTIVATOR RHAS-RELATED"/>
    <property type="match status" value="1"/>
</dbReference>